<comment type="caution">
    <text evidence="3">The sequence shown here is derived from an EMBL/GenBank/DDBJ whole genome shotgun (WGS) entry which is preliminary data.</text>
</comment>
<accession>A0ABS2FJR2</accession>
<evidence type="ECO:0008006" key="5">
    <source>
        <dbReference type="Google" id="ProtNLM"/>
    </source>
</evidence>
<gene>
    <name evidence="3" type="ORF">H6A19_14020</name>
</gene>
<evidence type="ECO:0000313" key="3">
    <source>
        <dbReference type="EMBL" id="MBM6820434.1"/>
    </source>
</evidence>
<evidence type="ECO:0000256" key="2">
    <source>
        <dbReference type="SAM" id="SignalP"/>
    </source>
</evidence>
<feature type="region of interest" description="Disordered" evidence="1">
    <location>
        <begin position="30"/>
        <end position="52"/>
    </location>
</feature>
<dbReference type="EMBL" id="JACJLL010000113">
    <property type="protein sequence ID" value="MBM6820434.1"/>
    <property type="molecule type" value="Genomic_DNA"/>
</dbReference>
<reference evidence="3 4" key="1">
    <citation type="journal article" date="2021" name="Sci. Rep.">
        <title>The distribution of antibiotic resistance genes in chicken gut microbiota commensals.</title>
        <authorList>
            <person name="Juricova H."/>
            <person name="Matiasovicova J."/>
            <person name="Kubasova T."/>
            <person name="Cejkova D."/>
            <person name="Rychlik I."/>
        </authorList>
    </citation>
    <scope>NUCLEOTIDE SEQUENCE [LARGE SCALE GENOMIC DNA]</scope>
    <source>
        <strain evidence="3 4">An435</strain>
    </source>
</reference>
<feature type="chain" id="PRO_5045092926" description="Lipoprotein" evidence="2">
    <location>
        <begin position="21"/>
        <end position="157"/>
    </location>
</feature>
<keyword evidence="2" id="KW-0732">Signal</keyword>
<feature type="signal peptide" evidence="2">
    <location>
        <begin position="1"/>
        <end position="20"/>
    </location>
</feature>
<protein>
    <recommendedName>
        <fullName evidence="5">Lipoprotein</fullName>
    </recommendedName>
</protein>
<name>A0ABS2FJR2_9CLOT</name>
<sequence>MKKYLLTIFTLLSLTFFLFSCTNGNNKVPIKENNTSNESSKSDNEEYVEEEIDKNNSEDNIVNNNCRIFYYHCSDNCYYYKDTVVAVKDNALVSSLTEELKKEVKPGISILPESLYVKSAKLDRSNDLLTVDLSADYYNSIKNLGSGPEGGILDSVM</sequence>
<keyword evidence="4" id="KW-1185">Reference proteome</keyword>
<dbReference type="Proteomes" id="UP000767334">
    <property type="component" value="Unassembled WGS sequence"/>
</dbReference>
<proteinExistence type="predicted"/>
<evidence type="ECO:0000256" key="1">
    <source>
        <dbReference type="SAM" id="MobiDB-lite"/>
    </source>
</evidence>
<feature type="non-terminal residue" evidence="3">
    <location>
        <position position="157"/>
    </location>
</feature>
<dbReference type="PROSITE" id="PS51257">
    <property type="entry name" value="PROKAR_LIPOPROTEIN"/>
    <property type="match status" value="1"/>
</dbReference>
<organism evidence="3 4">
    <name type="scientific">Clostridium saudiense</name>
    <dbReference type="NCBI Taxonomy" id="1414720"/>
    <lineage>
        <taxon>Bacteria</taxon>
        <taxon>Bacillati</taxon>
        <taxon>Bacillota</taxon>
        <taxon>Clostridia</taxon>
        <taxon>Eubacteriales</taxon>
        <taxon>Clostridiaceae</taxon>
        <taxon>Clostridium</taxon>
    </lineage>
</organism>
<evidence type="ECO:0000313" key="4">
    <source>
        <dbReference type="Proteomes" id="UP000767334"/>
    </source>
</evidence>